<dbReference type="AlphaFoldDB" id="A0AA86AP93"/>
<dbReference type="RefSeq" id="WP_025344932.1">
    <property type="nucleotide sequence ID" value="NZ_CP007201.1"/>
</dbReference>
<dbReference type="EMBL" id="CP007201">
    <property type="protein sequence ID" value="AHJ13061.1"/>
    <property type="molecule type" value="Genomic_DNA"/>
</dbReference>
<proteinExistence type="predicted"/>
<evidence type="ECO:0000313" key="2">
    <source>
        <dbReference type="Proteomes" id="UP000019322"/>
    </source>
</evidence>
<reference evidence="1 2" key="1">
    <citation type="journal article" date="2014" name="Environ. Microbiol.">
        <title>Insights into organohalide respiration and the versatile catabolism of Sulfurospirillum multivorans gained from comparative genomics and physiological studies.</title>
        <authorList>
            <person name="Goris T."/>
            <person name="Schubert T."/>
            <person name="Gadkari J."/>
            <person name="Wubet T."/>
            <person name="Tarkka M."/>
            <person name="Buscot F."/>
            <person name="Adrian L."/>
            <person name="Diekert G."/>
        </authorList>
    </citation>
    <scope>NUCLEOTIDE SEQUENCE [LARGE SCALE GENOMIC DNA]</scope>
    <source>
        <strain evidence="2">DM 12446 / JCM 15788 / NBRC 109480</strain>
    </source>
</reference>
<accession>A0AA86AP93</accession>
<organism evidence="1 2">
    <name type="scientific">Sulfurospirillum multivorans (strain DM 12446 / JCM 15788 / NBRC 109480)</name>
    <dbReference type="NCBI Taxonomy" id="1150621"/>
    <lineage>
        <taxon>Bacteria</taxon>
        <taxon>Pseudomonadati</taxon>
        <taxon>Campylobacterota</taxon>
        <taxon>Epsilonproteobacteria</taxon>
        <taxon>Campylobacterales</taxon>
        <taxon>Sulfurospirillaceae</taxon>
        <taxon>Sulfurospirillum</taxon>
    </lineage>
</organism>
<sequence length="125" mass="14178">MKKINFTLTVSGDTLQDQFNLPDSAETLHVNVEYPVDGRFNIKRIMVTKTIDVQSKKGGCHCESFGPYLLERYVRSIKAFKDSLKGQHELVAHVKSSLLQSLEALNMLDVRDGDEIEFDEFEVVA</sequence>
<dbReference type="KEGG" id="smul:SMUL_1806"/>
<name>A0AA86AP93_SULMK</name>
<protein>
    <submittedName>
        <fullName evidence="1">Uncharacterized protein</fullName>
    </submittedName>
</protein>
<dbReference type="Proteomes" id="UP000019322">
    <property type="component" value="Chromosome"/>
</dbReference>
<gene>
    <name evidence="1" type="ORF">SMUL_1806</name>
</gene>
<evidence type="ECO:0000313" key="1">
    <source>
        <dbReference type="EMBL" id="AHJ13061.1"/>
    </source>
</evidence>